<dbReference type="SUPFAM" id="SSF53300">
    <property type="entry name" value="vWA-like"/>
    <property type="match status" value="1"/>
</dbReference>
<feature type="compositionally biased region" description="Basic and acidic residues" evidence="1">
    <location>
        <begin position="871"/>
        <end position="880"/>
    </location>
</feature>
<organism evidence="5 6">
    <name type="scientific">Georgenia wutianyii</name>
    <dbReference type="NCBI Taxonomy" id="2585135"/>
    <lineage>
        <taxon>Bacteria</taxon>
        <taxon>Bacillati</taxon>
        <taxon>Actinomycetota</taxon>
        <taxon>Actinomycetes</taxon>
        <taxon>Micrococcales</taxon>
        <taxon>Bogoriellaceae</taxon>
        <taxon>Georgenia</taxon>
    </lineage>
</organism>
<dbReference type="InterPro" id="IPR036465">
    <property type="entry name" value="vWFA_dom_sf"/>
</dbReference>
<name>A0ABX5VMB9_9MICO</name>
<gene>
    <name evidence="5" type="ORF">FE251_06525</name>
</gene>
<evidence type="ECO:0000256" key="1">
    <source>
        <dbReference type="SAM" id="MobiDB-lite"/>
    </source>
</evidence>
<evidence type="ECO:0000259" key="4">
    <source>
        <dbReference type="PROSITE" id="PS50234"/>
    </source>
</evidence>
<keyword evidence="2" id="KW-0812">Transmembrane</keyword>
<dbReference type="RefSeq" id="WP_139948307.1">
    <property type="nucleotide sequence ID" value="NZ_CP040899.1"/>
</dbReference>
<sequence length="907" mass="93329">MVRRAAGWWAAVACLLAAVVLGTGPAAAVGDISPVGSQSVSAVAACAAEADHLLAAVVVDESLSLRATDPDDLRVGAIDTALDSLERLAANSGGALDVQARLSVFGETSTELVGWGAVSGEHAEDLRSAVREELPSRDGARLTDYRRALGDAQTALDERAGEVGGTSCKLVLWLTDGKLDVDGRGDRPATEAARLELCEPGGTVDGIRADDVAVIAMGLMTSEGEGAATPVDRDRLQAIAEGSAGGESCGSVPVPADVTNGAFLNADDAGALARLFAHMGALLERFTSTGTAECPRDCTEGRLAIPVDPGLGGFRIVAQSSAGAAPMQLVAPDGSTSVLDAPTAEVGGAGVSVLTSSSLTTVDVRDVGADTGTWTLVTDPTATTVIDLYHFWGVTLTVEAPDGVVIGEPSRLRIVPRTADGSPVPLDVYGSAVMEATVDGEASDFRADGDGWLGEVTVPTDVAVSSLTVSGRATAVTTPGGIQLGPVTVEQVLSTQFPPSFPVIAPAELDFGRLDGATTARAVLTLTGAERGPTRACFGAGTVSAPEQAGAVRLGTATECVEIEADASVDVAVDLDAQEQADGRINGTLPVTLQGVDGDQIEAQVRVTGTMVRPVDVAAQLSLVAVLTGLALGLAYLSAVVARRLLGRFRLGPQTKYAEVPVRMTERGLERTDGATALLSSEEFRHLPVHGRVRSFQAGPVRHVVRYPWNPLAEPQALVTVPGRVPVTHVVKGRRGPWTRQTELPGSVGFVVATERPTTPEGDLRGTLVMVIDPGQQSVASLLPHRLAELARVPWAREVARARAAWEQVASGAAVTGASGTRPHLSQDGDGTTTPARPVPAGGGSAPPPRRDVPSVSAPPPRGRSDGPPPPRERVPENGRRRVGGQDAPPPPSPGRSGTPPPPPPRR</sequence>
<feature type="chain" id="PRO_5046758543" description="VWFA domain-containing protein" evidence="3">
    <location>
        <begin position="29"/>
        <end position="907"/>
    </location>
</feature>
<feature type="signal peptide" evidence="3">
    <location>
        <begin position="1"/>
        <end position="28"/>
    </location>
</feature>
<keyword evidence="2" id="KW-1133">Transmembrane helix</keyword>
<proteinExistence type="predicted"/>
<feature type="compositionally biased region" description="Pro residues" evidence="1">
    <location>
        <begin position="888"/>
        <end position="907"/>
    </location>
</feature>
<keyword evidence="3" id="KW-0732">Signal</keyword>
<feature type="compositionally biased region" description="Pro residues" evidence="1">
    <location>
        <begin position="857"/>
        <end position="870"/>
    </location>
</feature>
<dbReference type="EMBL" id="CP040899">
    <property type="protein sequence ID" value="QDB79063.1"/>
    <property type="molecule type" value="Genomic_DNA"/>
</dbReference>
<evidence type="ECO:0000313" key="5">
    <source>
        <dbReference type="EMBL" id="QDB79063.1"/>
    </source>
</evidence>
<feature type="transmembrane region" description="Helical" evidence="2">
    <location>
        <begin position="621"/>
        <end position="642"/>
    </location>
</feature>
<evidence type="ECO:0000256" key="2">
    <source>
        <dbReference type="SAM" id="Phobius"/>
    </source>
</evidence>
<evidence type="ECO:0000256" key="3">
    <source>
        <dbReference type="SAM" id="SignalP"/>
    </source>
</evidence>
<accession>A0ABX5VMB9</accession>
<evidence type="ECO:0000313" key="6">
    <source>
        <dbReference type="Proteomes" id="UP000313948"/>
    </source>
</evidence>
<dbReference type="Gene3D" id="3.40.50.410">
    <property type="entry name" value="von Willebrand factor, type A domain"/>
    <property type="match status" value="1"/>
</dbReference>
<dbReference type="Proteomes" id="UP000313948">
    <property type="component" value="Chromosome"/>
</dbReference>
<keyword evidence="2" id="KW-0472">Membrane</keyword>
<keyword evidence="6" id="KW-1185">Reference proteome</keyword>
<feature type="domain" description="VWFA" evidence="4">
    <location>
        <begin position="54"/>
        <end position="279"/>
    </location>
</feature>
<reference evidence="5 6" key="1">
    <citation type="submission" date="2019-05" db="EMBL/GenBank/DDBJ databases">
        <title>Georgenia *** sp. nov., and Georgenia *** sp. nov., isolated from the intestinal contents of plateau pika (Ochotona curzoniae) in the Qinghai-Tibet plateau of China.</title>
        <authorList>
            <person name="Tian Z."/>
        </authorList>
    </citation>
    <scope>NUCLEOTIDE SEQUENCE [LARGE SCALE GENOMIC DNA]</scope>
    <source>
        <strain evidence="5 6">Z294</strain>
    </source>
</reference>
<protein>
    <recommendedName>
        <fullName evidence="4">VWFA domain-containing protein</fullName>
    </recommendedName>
</protein>
<dbReference type="PROSITE" id="PS50234">
    <property type="entry name" value="VWFA"/>
    <property type="match status" value="1"/>
</dbReference>
<feature type="region of interest" description="Disordered" evidence="1">
    <location>
        <begin position="813"/>
        <end position="907"/>
    </location>
</feature>
<dbReference type="InterPro" id="IPR002035">
    <property type="entry name" value="VWF_A"/>
</dbReference>